<dbReference type="PaxDb" id="39947-A0A0N7KIK5"/>
<dbReference type="Gramene" id="Os04t0165801-00">
    <property type="protein sequence ID" value="Os04t0165801-00"/>
    <property type="gene ID" value="Os04g0165801"/>
</dbReference>
<keyword evidence="1" id="KW-0472">Membrane</keyword>
<reference evidence="2 3" key="2">
    <citation type="journal article" date="2013" name="Plant Cell Physiol.">
        <title>Rice Annotation Project Database (RAP-DB): an integrative and interactive database for rice genomics.</title>
        <authorList>
            <person name="Sakai H."/>
            <person name="Lee S.S."/>
            <person name="Tanaka T."/>
            <person name="Numa H."/>
            <person name="Kim J."/>
            <person name="Kawahara Y."/>
            <person name="Wakimoto H."/>
            <person name="Yang C.C."/>
            <person name="Iwamoto M."/>
            <person name="Abe T."/>
            <person name="Yamada Y."/>
            <person name="Muto A."/>
            <person name="Inokuchi H."/>
            <person name="Ikemura T."/>
            <person name="Matsumoto T."/>
            <person name="Sasaki T."/>
            <person name="Itoh T."/>
        </authorList>
    </citation>
    <scope>NUCLEOTIDE SEQUENCE [LARGE SCALE GENOMIC DNA]</scope>
    <source>
        <strain evidence="3">cv. Nipponbare</strain>
    </source>
</reference>
<gene>
    <name evidence="2" type="ordered locus">Os04g0165801</name>
    <name evidence="2" type="ORF">OSNPB_040165801</name>
</gene>
<reference evidence="2 3" key="3">
    <citation type="journal article" date="2013" name="Rice">
        <title>Improvement of the Oryza sativa Nipponbare reference genome using next generation sequence and optical map data.</title>
        <authorList>
            <person name="Kawahara Y."/>
            <person name="de la Bastide M."/>
            <person name="Hamilton J.P."/>
            <person name="Kanamori H."/>
            <person name="McCombie W.R."/>
            <person name="Ouyang S."/>
            <person name="Schwartz D.C."/>
            <person name="Tanaka T."/>
            <person name="Wu J."/>
            <person name="Zhou S."/>
            <person name="Childs K.L."/>
            <person name="Davidson R.M."/>
            <person name="Lin H."/>
            <person name="Quesada-Ocampo L."/>
            <person name="Vaillancourt B."/>
            <person name="Sakai H."/>
            <person name="Lee S.S."/>
            <person name="Kim J."/>
            <person name="Numa H."/>
            <person name="Itoh T."/>
            <person name="Buell C.R."/>
            <person name="Matsumoto T."/>
        </authorList>
    </citation>
    <scope>NUCLEOTIDE SEQUENCE [LARGE SCALE GENOMIC DNA]</scope>
    <source>
        <strain evidence="3">cv. Nipponbare</strain>
    </source>
</reference>
<evidence type="ECO:0000313" key="3">
    <source>
        <dbReference type="Proteomes" id="UP000059680"/>
    </source>
</evidence>
<evidence type="ECO:0000313" key="2">
    <source>
        <dbReference type="EMBL" id="BAS87873.1"/>
    </source>
</evidence>
<keyword evidence="1" id="KW-1133">Transmembrane helix</keyword>
<proteinExistence type="predicted"/>
<name>A0A0N7KIK5_ORYSJ</name>
<accession>A0A0N7KIK5</accession>
<reference evidence="3" key="1">
    <citation type="journal article" date="2005" name="Nature">
        <title>The map-based sequence of the rice genome.</title>
        <authorList>
            <consortium name="International rice genome sequencing project (IRGSP)"/>
            <person name="Matsumoto T."/>
            <person name="Wu J."/>
            <person name="Kanamori H."/>
            <person name="Katayose Y."/>
            <person name="Fujisawa M."/>
            <person name="Namiki N."/>
            <person name="Mizuno H."/>
            <person name="Yamamoto K."/>
            <person name="Antonio B.A."/>
            <person name="Baba T."/>
            <person name="Sakata K."/>
            <person name="Nagamura Y."/>
            <person name="Aoki H."/>
            <person name="Arikawa K."/>
            <person name="Arita K."/>
            <person name="Bito T."/>
            <person name="Chiden Y."/>
            <person name="Fujitsuka N."/>
            <person name="Fukunaka R."/>
            <person name="Hamada M."/>
            <person name="Harada C."/>
            <person name="Hayashi A."/>
            <person name="Hijishita S."/>
            <person name="Honda M."/>
            <person name="Hosokawa S."/>
            <person name="Ichikawa Y."/>
            <person name="Idonuma A."/>
            <person name="Iijima M."/>
            <person name="Ikeda M."/>
            <person name="Ikeno M."/>
            <person name="Ito K."/>
            <person name="Ito S."/>
            <person name="Ito T."/>
            <person name="Ito Y."/>
            <person name="Ito Y."/>
            <person name="Iwabuchi A."/>
            <person name="Kamiya K."/>
            <person name="Karasawa W."/>
            <person name="Kurita K."/>
            <person name="Katagiri S."/>
            <person name="Kikuta A."/>
            <person name="Kobayashi H."/>
            <person name="Kobayashi N."/>
            <person name="Machita K."/>
            <person name="Maehara T."/>
            <person name="Masukawa M."/>
            <person name="Mizubayashi T."/>
            <person name="Mukai Y."/>
            <person name="Nagasaki H."/>
            <person name="Nagata Y."/>
            <person name="Naito S."/>
            <person name="Nakashima M."/>
            <person name="Nakama Y."/>
            <person name="Nakamichi Y."/>
            <person name="Nakamura M."/>
            <person name="Meguro A."/>
            <person name="Negishi M."/>
            <person name="Ohta I."/>
            <person name="Ohta T."/>
            <person name="Okamoto M."/>
            <person name="Ono N."/>
            <person name="Saji S."/>
            <person name="Sakaguchi M."/>
            <person name="Sakai K."/>
            <person name="Shibata M."/>
            <person name="Shimokawa T."/>
            <person name="Song J."/>
            <person name="Takazaki Y."/>
            <person name="Terasawa K."/>
            <person name="Tsugane M."/>
            <person name="Tsuji K."/>
            <person name="Ueda S."/>
            <person name="Waki K."/>
            <person name="Yamagata H."/>
            <person name="Yamamoto M."/>
            <person name="Yamamoto S."/>
            <person name="Yamane H."/>
            <person name="Yoshiki S."/>
            <person name="Yoshihara R."/>
            <person name="Yukawa K."/>
            <person name="Zhong H."/>
            <person name="Yano M."/>
            <person name="Yuan Q."/>
            <person name="Ouyang S."/>
            <person name="Liu J."/>
            <person name="Jones K.M."/>
            <person name="Gansberger K."/>
            <person name="Moffat K."/>
            <person name="Hill J."/>
            <person name="Bera J."/>
            <person name="Fadrosh D."/>
            <person name="Jin S."/>
            <person name="Johri S."/>
            <person name="Kim M."/>
            <person name="Overton L."/>
            <person name="Reardon M."/>
            <person name="Tsitrin T."/>
            <person name="Vuong H."/>
            <person name="Weaver B."/>
            <person name="Ciecko A."/>
            <person name="Tallon L."/>
            <person name="Jackson J."/>
            <person name="Pai G."/>
            <person name="Aken S.V."/>
            <person name="Utterback T."/>
            <person name="Reidmuller S."/>
            <person name="Feldblyum T."/>
            <person name="Hsiao J."/>
            <person name="Zismann V."/>
            <person name="Iobst S."/>
            <person name="de Vazeille A.R."/>
            <person name="Buell C.R."/>
            <person name="Ying K."/>
            <person name="Li Y."/>
            <person name="Lu T."/>
            <person name="Huang Y."/>
            <person name="Zhao Q."/>
            <person name="Feng Q."/>
            <person name="Zhang L."/>
            <person name="Zhu J."/>
            <person name="Weng Q."/>
            <person name="Mu J."/>
            <person name="Lu Y."/>
            <person name="Fan D."/>
            <person name="Liu Y."/>
            <person name="Guan J."/>
            <person name="Zhang Y."/>
            <person name="Yu S."/>
            <person name="Liu X."/>
            <person name="Zhang Y."/>
            <person name="Hong G."/>
            <person name="Han B."/>
            <person name="Choisne N."/>
            <person name="Demange N."/>
            <person name="Orjeda G."/>
            <person name="Samain S."/>
            <person name="Cattolico L."/>
            <person name="Pelletier E."/>
            <person name="Couloux A."/>
            <person name="Segurens B."/>
            <person name="Wincker P."/>
            <person name="D'Hont A."/>
            <person name="Scarpelli C."/>
            <person name="Weissenbach J."/>
            <person name="Salanoubat M."/>
            <person name="Quetier F."/>
            <person name="Yu Y."/>
            <person name="Kim H.R."/>
            <person name="Rambo T."/>
            <person name="Currie J."/>
            <person name="Collura K."/>
            <person name="Luo M."/>
            <person name="Yang T."/>
            <person name="Ammiraju J.S.S."/>
            <person name="Engler F."/>
            <person name="Soderlund C."/>
            <person name="Wing R.A."/>
            <person name="Palmer L.E."/>
            <person name="de la Bastide M."/>
            <person name="Spiegel L."/>
            <person name="Nascimento L."/>
            <person name="Zutavern T."/>
            <person name="O'Shaughnessy A."/>
            <person name="Dike S."/>
            <person name="Dedhia N."/>
            <person name="Preston R."/>
            <person name="Balija V."/>
            <person name="McCombie W.R."/>
            <person name="Chow T."/>
            <person name="Chen H."/>
            <person name="Chung M."/>
            <person name="Chen C."/>
            <person name="Shaw J."/>
            <person name="Wu H."/>
            <person name="Hsiao K."/>
            <person name="Chao Y."/>
            <person name="Chu M."/>
            <person name="Cheng C."/>
            <person name="Hour A."/>
            <person name="Lee P."/>
            <person name="Lin S."/>
            <person name="Lin Y."/>
            <person name="Liou J."/>
            <person name="Liu S."/>
            <person name="Hsing Y."/>
            <person name="Raghuvanshi S."/>
            <person name="Mohanty A."/>
            <person name="Bharti A.K."/>
            <person name="Gaur A."/>
            <person name="Gupta V."/>
            <person name="Kumar D."/>
            <person name="Ravi V."/>
            <person name="Vij S."/>
            <person name="Kapur A."/>
            <person name="Khurana P."/>
            <person name="Khurana P."/>
            <person name="Khurana J.P."/>
            <person name="Tyagi A.K."/>
            <person name="Gaikwad K."/>
            <person name="Singh A."/>
            <person name="Dalal V."/>
            <person name="Srivastava S."/>
            <person name="Dixit A."/>
            <person name="Pal A.K."/>
            <person name="Ghazi I.A."/>
            <person name="Yadav M."/>
            <person name="Pandit A."/>
            <person name="Bhargava A."/>
            <person name="Sureshbabu K."/>
            <person name="Batra K."/>
            <person name="Sharma T.R."/>
            <person name="Mohapatra T."/>
            <person name="Singh N.K."/>
            <person name="Messing J."/>
            <person name="Nelson A.B."/>
            <person name="Fuks G."/>
            <person name="Kavchok S."/>
            <person name="Keizer G."/>
            <person name="Linton E."/>
            <person name="Llaca V."/>
            <person name="Song R."/>
            <person name="Tanyolac B."/>
            <person name="Young S."/>
            <person name="Ho-Il K."/>
            <person name="Hahn J.H."/>
            <person name="Sangsakoo G."/>
            <person name="Vanavichit A."/>
            <person name="de Mattos Luiz.A.T."/>
            <person name="Zimmer P.D."/>
            <person name="Malone G."/>
            <person name="Dellagostin O."/>
            <person name="de Oliveira A.C."/>
            <person name="Bevan M."/>
            <person name="Bancroft I."/>
            <person name="Minx P."/>
            <person name="Cordum H."/>
            <person name="Wilson R."/>
            <person name="Cheng Z."/>
            <person name="Jin W."/>
            <person name="Jiang J."/>
            <person name="Leong S.A."/>
            <person name="Iwama H."/>
            <person name="Gojobori T."/>
            <person name="Itoh T."/>
            <person name="Niimura Y."/>
            <person name="Fujii Y."/>
            <person name="Habara T."/>
            <person name="Sakai H."/>
            <person name="Sato Y."/>
            <person name="Wilson G."/>
            <person name="Kumar K."/>
            <person name="McCouch S."/>
            <person name="Juretic N."/>
            <person name="Hoen D."/>
            <person name="Wright S."/>
            <person name="Bruskiewich R."/>
            <person name="Bureau T."/>
            <person name="Miyao A."/>
            <person name="Hirochika H."/>
            <person name="Nishikawa T."/>
            <person name="Kadowaki K."/>
            <person name="Sugiura M."/>
            <person name="Burr B."/>
            <person name="Sasaki T."/>
        </authorList>
    </citation>
    <scope>NUCLEOTIDE SEQUENCE [LARGE SCALE GENOMIC DNA]</scope>
    <source>
        <strain evidence="3">cv. Nipponbare</strain>
    </source>
</reference>
<dbReference type="Proteomes" id="UP000059680">
    <property type="component" value="Chromosome 4"/>
</dbReference>
<dbReference type="AlphaFoldDB" id="A0A0N7KIK5"/>
<dbReference type="InParanoid" id="A0A0N7KIK5"/>
<dbReference type="STRING" id="39947.A0A0N7KIK5"/>
<keyword evidence="3" id="KW-1185">Reference proteome</keyword>
<evidence type="ECO:0000256" key="1">
    <source>
        <dbReference type="SAM" id="Phobius"/>
    </source>
</evidence>
<keyword evidence="1" id="KW-0812">Transmembrane</keyword>
<feature type="transmembrane region" description="Helical" evidence="1">
    <location>
        <begin position="6"/>
        <end position="26"/>
    </location>
</feature>
<sequence>MNALGWFSYSSAAFLTVPPIPFVGSVRTSFAPKALMVTLLSRLVYEGIVSMSSYPLRAAMNARPIPMFPDVGSISVVCSTGDLYIRYLITN</sequence>
<organism evidence="2 3">
    <name type="scientific">Oryza sativa subsp. japonica</name>
    <name type="common">Rice</name>
    <dbReference type="NCBI Taxonomy" id="39947"/>
    <lineage>
        <taxon>Eukaryota</taxon>
        <taxon>Viridiplantae</taxon>
        <taxon>Streptophyta</taxon>
        <taxon>Embryophyta</taxon>
        <taxon>Tracheophyta</taxon>
        <taxon>Spermatophyta</taxon>
        <taxon>Magnoliopsida</taxon>
        <taxon>Liliopsida</taxon>
        <taxon>Poales</taxon>
        <taxon>Poaceae</taxon>
        <taxon>BOP clade</taxon>
        <taxon>Oryzoideae</taxon>
        <taxon>Oryzeae</taxon>
        <taxon>Oryzinae</taxon>
        <taxon>Oryza</taxon>
        <taxon>Oryza sativa</taxon>
    </lineage>
</organism>
<dbReference type="EMBL" id="AP014960">
    <property type="protein sequence ID" value="BAS87873.1"/>
    <property type="molecule type" value="Genomic_DNA"/>
</dbReference>
<protein>
    <submittedName>
        <fullName evidence="2">Os04g0165801 protein</fullName>
    </submittedName>
</protein>